<organism evidence="2 3">
    <name type="scientific">Candidatus Spyradosoma merdigallinarum</name>
    <dbReference type="NCBI Taxonomy" id="2840950"/>
    <lineage>
        <taxon>Bacteria</taxon>
        <taxon>Pseudomonadati</taxon>
        <taxon>Verrucomicrobiota</taxon>
        <taxon>Opitutia</taxon>
        <taxon>Opitutia incertae sedis</taxon>
        <taxon>Candidatus Spyradosoma</taxon>
    </lineage>
</organism>
<dbReference type="Proteomes" id="UP000886812">
    <property type="component" value="Unassembled WGS sequence"/>
</dbReference>
<gene>
    <name evidence="2" type="ORF">IAC75_01855</name>
</gene>
<feature type="domain" description="FAD dependent oxidoreductase" evidence="1">
    <location>
        <begin position="40"/>
        <end position="376"/>
    </location>
</feature>
<evidence type="ECO:0000259" key="1">
    <source>
        <dbReference type="Pfam" id="PF01266"/>
    </source>
</evidence>
<dbReference type="Pfam" id="PF01266">
    <property type="entry name" value="DAO"/>
    <property type="match status" value="1"/>
</dbReference>
<dbReference type="AlphaFoldDB" id="A0A9D1NJX1"/>
<dbReference type="SUPFAM" id="SSF51971">
    <property type="entry name" value="Nucleotide-binding domain"/>
    <property type="match status" value="1"/>
</dbReference>
<dbReference type="InterPro" id="IPR006076">
    <property type="entry name" value="FAD-dep_OxRdtase"/>
</dbReference>
<accession>A0A9D1NJX1</accession>
<proteinExistence type="predicted"/>
<dbReference type="Gene3D" id="3.50.50.60">
    <property type="entry name" value="FAD/NAD(P)-binding domain"/>
    <property type="match status" value="1"/>
</dbReference>
<reference evidence="2" key="2">
    <citation type="journal article" date="2021" name="PeerJ">
        <title>Extensive microbial diversity within the chicken gut microbiome revealed by metagenomics and culture.</title>
        <authorList>
            <person name="Gilroy R."/>
            <person name="Ravi A."/>
            <person name="Getino M."/>
            <person name="Pursley I."/>
            <person name="Horton D.L."/>
            <person name="Alikhan N.F."/>
            <person name="Baker D."/>
            <person name="Gharbi K."/>
            <person name="Hall N."/>
            <person name="Watson M."/>
            <person name="Adriaenssens E.M."/>
            <person name="Foster-Nyarko E."/>
            <person name="Jarju S."/>
            <person name="Secka A."/>
            <person name="Antonio M."/>
            <person name="Oren A."/>
            <person name="Chaudhuri R.R."/>
            <person name="La Ragione R."/>
            <person name="Hildebrand F."/>
            <person name="Pallen M.J."/>
        </authorList>
    </citation>
    <scope>NUCLEOTIDE SEQUENCE</scope>
    <source>
        <strain evidence="2">10669</strain>
    </source>
</reference>
<dbReference type="GO" id="GO:0005737">
    <property type="term" value="C:cytoplasm"/>
    <property type="evidence" value="ECO:0007669"/>
    <property type="project" value="TreeGrafter"/>
</dbReference>
<dbReference type="Gene3D" id="3.30.9.10">
    <property type="entry name" value="D-Amino Acid Oxidase, subunit A, domain 2"/>
    <property type="match status" value="1"/>
</dbReference>
<dbReference type="PANTHER" id="PTHR13847">
    <property type="entry name" value="SARCOSINE DEHYDROGENASE-RELATED"/>
    <property type="match status" value="1"/>
</dbReference>
<reference evidence="2" key="1">
    <citation type="submission" date="2020-10" db="EMBL/GenBank/DDBJ databases">
        <authorList>
            <person name="Gilroy R."/>
        </authorList>
    </citation>
    <scope>NUCLEOTIDE SEQUENCE</scope>
    <source>
        <strain evidence="2">10669</strain>
    </source>
</reference>
<comment type="caution">
    <text evidence="2">The sequence shown here is derived from an EMBL/GenBank/DDBJ whole genome shotgun (WGS) entry which is preliminary data.</text>
</comment>
<evidence type="ECO:0000313" key="3">
    <source>
        <dbReference type="Proteomes" id="UP000886812"/>
    </source>
</evidence>
<dbReference type="SUPFAM" id="SSF54373">
    <property type="entry name" value="FAD-linked reductases, C-terminal domain"/>
    <property type="match status" value="1"/>
</dbReference>
<dbReference type="EMBL" id="DVOG01000052">
    <property type="protein sequence ID" value="HIV03877.1"/>
    <property type="molecule type" value="Genomic_DNA"/>
</dbReference>
<protein>
    <submittedName>
        <fullName evidence="2">FAD-binding oxidoreductase</fullName>
    </submittedName>
</protein>
<sequence>MKKLSQRENSCAAGTSASLFRRLTRAVFGTKTPAAEDALDFIVVGQGLAGTLLALEMEKRGRRVLVVDDGWKTAASRAAAGVLNPVTGMRIVKTLGADDLVPAAKRIYAALGARFGEAFFREIPFYRFYASEHEREVKAKRAGDPDYDGWLSEDVPAGTLCGGALADRFGGFFVKRAGRLDLPALLARVREDLRSRGALLEEKFDHADVEISRAGARWRGREVSGGIVFCEGFRVRENPWFSHLKWQPAKGEFIDVELAGTEDFQAQILKSAVVAIPLGGCRWRVGTSYDRETLDAEPTDAVAERLRRAFCSVFSPRAETAAAKIVARRAGVRPAVQGALPKVGAHEKFPKLFLFNGFGSKGVTWIPLYAERFAERLCGNAPRG</sequence>
<dbReference type="InterPro" id="IPR036188">
    <property type="entry name" value="FAD/NAD-bd_sf"/>
</dbReference>
<evidence type="ECO:0000313" key="2">
    <source>
        <dbReference type="EMBL" id="HIV03877.1"/>
    </source>
</evidence>
<name>A0A9D1NJX1_9BACT</name>